<reference evidence="1 2" key="1">
    <citation type="journal article" date="2014" name="Genome Biol. Evol.">
        <title>The secreted proteins of Achlya hypogyna and Thraustotheca clavata identify the ancestral oomycete secretome and reveal gene acquisitions by horizontal gene transfer.</title>
        <authorList>
            <person name="Misner I."/>
            <person name="Blouin N."/>
            <person name="Leonard G."/>
            <person name="Richards T.A."/>
            <person name="Lane C.E."/>
        </authorList>
    </citation>
    <scope>NUCLEOTIDE SEQUENCE [LARGE SCALE GENOMIC DNA]</scope>
    <source>
        <strain evidence="1 2">ATCC 48635</strain>
    </source>
</reference>
<accession>A0A1V9ZUE0</accession>
<gene>
    <name evidence="1" type="ORF">ACHHYP_00524</name>
</gene>
<comment type="caution">
    <text evidence="1">The sequence shown here is derived from an EMBL/GenBank/DDBJ whole genome shotgun (WGS) entry which is preliminary data.</text>
</comment>
<dbReference type="AlphaFoldDB" id="A0A1V9ZUE0"/>
<sequence length="254" mass="27802">MLRRVLALTTQFRLPHEGMASYEVLSRGSAILGQRLANLDPSRLHVVTCAHVACPWLFPAYYPNDWLQHVDEAYVKHTLSLHDAESCTKTWEIDLESHVSLHPTRDLAALELNLITANVPDLAGYDLSVLVALDESTQLEYHGHIEPTPDVVQPQTVAGAYFWANPSTRQVFGKSDTVLAQGMCGGAVTAHDTVVGLIEGIVPEKANATPAYKTLENAVAFVPQDDIVAFLHVKELFPADAHTLFTNTLASIQA</sequence>
<keyword evidence="2" id="KW-1185">Reference proteome</keyword>
<dbReference type="InterPro" id="IPR009003">
    <property type="entry name" value="Peptidase_S1_PA"/>
</dbReference>
<dbReference type="OrthoDB" id="269605at2759"/>
<evidence type="ECO:0000313" key="1">
    <source>
        <dbReference type="EMBL" id="OQS01633.1"/>
    </source>
</evidence>
<dbReference type="EMBL" id="JNBR01000004">
    <property type="protein sequence ID" value="OQS01633.1"/>
    <property type="molecule type" value="Genomic_DNA"/>
</dbReference>
<name>A0A1V9ZUE0_ACHHY</name>
<protein>
    <submittedName>
        <fullName evidence="1">Uncharacterized protein</fullName>
    </submittedName>
</protein>
<dbReference type="SUPFAM" id="SSF50494">
    <property type="entry name" value="Trypsin-like serine proteases"/>
    <property type="match status" value="1"/>
</dbReference>
<evidence type="ECO:0000313" key="2">
    <source>
        <dbReference type="Proteomes" id="UP000243579"/>
    </source>
</evidence>
<dbReference type="Proteomes" id="UP000243579">
    <property type="component" value="Unassembled WGS sequence"/>
</dbReference>
<proteinExistence type="predicted"/>
<organism evidence="1 2">
    <name type="scientific">Achlya hypogyna</name>
    <name type="common">Oomycete</name>
    <name type="synonym">Protoachlya hypogyna</name>
    <dbReference type="NCBI Taxonomy" id="1202772"/>
    <lineage>
        <taxon>Eukaryota</taxon>
        <taxon>Sar</taxon>
        <taxon>Stramenopiles</taxon>
        <taxon>Oomycota</taxon>
        <taxon>Saprolegniomycetes</taxon>
        <taxon>Saprolegniales</taxon>
        <taxon>Achlyaceae</taxon>
        <taxon>Achlya</taxon>
    </lineage>
</organism>